<feature type="domain" description="Oxidoreductase DRL-like catalytic" evidence="1">
    <location>
        <begin position="5"/>
        <end position="62"/>
    </location>
</feature>
<accession>A0A0G0T042</accession>
<evidence type="ECO:0000259" key="1">
    <source>
        <dbReference type="Pfam" id="PF21135"/>
    </source>
</evidence>
<dbReference type="PANTHER" id="PTHR37850:SF1">
    <property type="entry name" value="SAF DOMAIN PROTEIN"/>
    <property type="match status" value="1"/>
</dbReference>
<dbReference type="Pfam" id="PF21135">
    <property type="entry name" value="DRL_cat"/>
    <property type="match status" value="1"/>
</dbReference>
<dbReference type="EMBL" id="LBZM01000049">
    <property type="protein sequence ID" value="KKR70433.1"/>
    <property type="molecule type" value="Genomic_DNA"/>
</dbReference>
<dbReference type="PANTHER" id="PTHR37850">
    <property type="entry name" value="STRU PROTEIN"/>
    <property type="match status" value="1"/>
</dbReference>
<gene>
    <name evidence="2" type="ORF">UU14_C0049G0012</name>
</gene>
<sequence length="167" mass="18912">DWDNLPREGVVDYVIGKNLFPGIFVVVEHTDPNQKKYLRYLGLGEGPRYVLFEPYHLCHLEVLQTVVKVALFGQETINNSVHPINRTVAIAKQDLGMVDSIENSEGLLPVGLSHHALVKHDIKKDTPIKVSDVVLPITIATRLTGYTKPQHRFQPVNSFFTRMINLF</sequence>
<feature type="non-terminal residue" evidence="2">
    <location>
        <position position="1"/>
    </location>
</feature>
<comment type="caution">
    <text evidence="2">The sequence shown here is derived from an EMBL/GenBank/DDBJ whole genome shotgun (WGS) entry which is preliminary data.</text>
</comment>
<protein>
    <submittedName>
        <fullName evidence="2">NAD(P)-dependent oxidoreductase</fullName>
    </submittedName>
</protein>
<dbReference type="Proteomes" id="UP000034664">
    <property type="component" value="Unassembled WGS sequence"/>
</dbReference>
<name>A0A0G0T042_9BACT</name>
<dbReference type="AlphaFoldDB" id="A0A0G0T042"/>
<evidence type="ECO:0000313" key="3">
    <source>
        <dbReference type="Proteomes" id="UP000034664"/>
    </source>
</evidence>
<reference evidence="2 3" key="1">
    <citation type="journal article" date="2015" name="Nature">
        <title>rRNA introns, odd ribosomes, and small enigmatic genomes across a large radiation of phyla.</title>
        <authorList>
            <person name="Brown C.T."/>
            <person name="Hug L.A."/>
            <person name="Thomas B.C."/>
            <person name="Sharon I."/>
            <person name="Castelle C.J."/>
            <person name="Singh A."/>
            <person name="Wilkins M.J."/>
            <person name="Williams K.H."/>
            <person name="Banfield J.F."/>
        </authorList>
    </citation>
    <scope>NUCLEOTIDE SEQUENCE [LARGE SCALE GENOMIC DNA]</scope>
</reference>
<proteinExistence type="predicted"/>
<organism evidence="2 3">
    <name type="scientific">Candidatus Roizmanbacteria bacterium GW2011_GWB1_40_7</name>
    <dbReference type="NCBI Taxonomy" id="1618482"/>
    <lineage>
        <taxon>Bacteria</taxon>
        <taxon>Candidatus Roizmaniibacteriota</taxon>
    </lineage>
</organism>
<evidence type="ECO:0000313" key="2">
    <source>
        <dbReference type="EMBL" id="KKR70433.1"/>
    </source>
</evidence>
<dbReference type="InterPro" id="IPR048423">
    <property type="entry name" value="DRL_cat"/>
</dbReference>